<protein>
    <recommendedName>
        <fullName evidence="3">GH16 domain-containing protein</fullName>
    </recommendedName>
</protein>
<feature type="region of interest" description="Disordered" evidence="1">
    <location>
        <begin position="342"/>
        <end position="370"/>
    </location>
</feature>
<dbReference type="PROSITE" id="PS51762">
    <property type="entry name" value="GH16_2"/>
    <property type="match status" value="1"/>
</dbReference>
<feature type="domain" description="GH16" evidence="3">
    <location>
        <begin position="16"/>
        <end position="331"/>
    </location>
</feature>
<dbReference type="Pfam" id="PF26113">
    <property type="entry name" value="GH16_XgeA"/>
    <property type="match status" value="1"/>
</dbReference>
<evidence type="ECO:0000256" key="2">
    <source>
        <dbReference type="SAM" id="SignalP"/>
    </source>
</evidence>
<dbReference type="AlphaFoldDB" id="A0A5C3MRT4"/>
<dbReference type="Proteomes" id="UP000305948">
    <property type="component" value="Unassembled WGS sequence"/>
</dbReference>
<dbReference type="SUPFAM" id="SSF49899">
    <property type="entry name" value="Concanavalin A-like lectins/glucanases"/>
    <property type="match status" value="1"/>
</dbReference>
<evidence type="ECO:0000256" key="1">
    <source>
        <dbReference type="SAM" id="MobiDB-lite"/>
    </source>
</evidence>
<accession>A0A5C3MRT4</accession>
<dbReference type="EMBL" id="ML213523">
    <property type="protein sequence ID" value="TFK47593.1"/>
    <property type="molecule type" value="Genomic_DNA"/>
</dbReference>
<feature type="chain" id="PRO_5022965040" description="GH16 domain-containing protein" evidence="2">
    <location>
        <begin position="20"/>
        <end position="394"/>
    </location>
</feature>
<feature type="compositionally biased region" description="Low complexity" evidence="1">
    <location>
        <begin position="349"/>
        <end position="365"/>
    </location>
</feature>
<feature type="signal peptide" evidence="2">
    <location>
        <begin position="1"/>
        <end position="19"/>
    </location>
</feature>
<dbReference type="OrthoDB" id="192832at2759"/>
<dbReference type="FunFam" id="2.60.120.200:FF:000179">
    <property type="entry name" value="Unplaced genomic scaffold supercont1.19, whole genome shotgun sequence"/>
    <property type="match status" value="1"/>
</dbReference>
<dbReference type="InterPro" id="IPR050546">
    <property type="entry name" value="Glycosyl_Hydrlase_16"/>
</dbReference>
<dbReference type="Gene3D" id="2.60.120.200">
    <property type="match status" value="1"/>
</dbReference>
<dbReference type="GO" id="GO:0004553">
    <property type="term" value="F:hydrolase activity, hydrolyzing O-glycosyl compounds"/>
    <property type="evidence" value="ECO:0007669"/>
    <property type="project" value="InterPro"/>
</dbReference>
<dbReference type="InterPro" id="IPR013320">
    <property type="entry name" value="ConA-like_dom_sf"/>
</dbReference>
<dbReference type="STRING" id="5364.A0A5C3MRT4"/>
<evidence type="ECO:0000313" key="5">
    <source>
        <dbReference type="Proteomes" id="UP000305948"/>
    </source>
</evidence>
<reference evidence="4 5" key="1">
    <citation type="journal article" date="2019" name="Nat. Ecol. Evol.">
        <title>Megaphylogeny resolves global patterns of mushroom evolution.</title>
        <authorList>
            <person name="Varga T."/>
            <person name="Krizsan K."/>
            <person name="Foldi C."/>
            <person name="Dima B."/>
            <person name="Sanchez-Garcia M."/>
            <person name="Sanchez-Ramirez S."/>
            <person name="Szollosi G.J."/>
            <person name="Szarkandi J.G."/>
            <person name="Papp V."/>
            <person name="Albert L."/>
            <person name="Andreopoulos W."/>
            <person name="Angelini C."/>
            <person name="Antonin V."/>
            <person name="Barry K.W."/>
            <person name="Bougher N.L."/>
            <person name="Buchanan P."/>
            <person name="Buyck B."/>
            <person name="Bense V."/>
            <person name="Catcheside P."/>
            <person name="Chovatia M."/>
            <person name="Cooper J."/>
            <person name="Damon W."/>
            <person name="Desjardin D."/>
            <person name="Finy P."/>
            <person name="Geml J."/>
            <person name="Haridas S."/>
            <person name="Hughes K."/>
            <person name="Justo A."/>
            <person name="Karasinski D."/>
            <person name="Kautmanova I."/>
            <person name="Kiss B."/>
            <person name="Kocsube S."/>
            <person name="Kotiranta H."/>
            <person name="LaButti K.M."/>
            <person name="Lechner B.E."/>
            <person name="Liimatainen K."/>
            <person name="Lipzen A."/>
            <person name="Lukacs Z."/>
            <person name="Mihaltcheva S."/>
            <person name="Morgado L.N."/>
            <person name="Niskanen T."/>
            <person name="Noordeloos M.E."/>
            <person name="Ohm R.A."/>
            <person name="Ortiz-Santana B."/>
            <person name="Ovrebo C."/>
            <person name="Racz N."/>
            <person name="Riley R."/>
            <person name="Savchenko A."/>
            <person name="Shiryaev A."/>
            <person name="Soop K."/>
            <person name="Spirin V."/>
            <person name="Szebenyi C."/>
            <person name="Tomsovsky M."/>
            <person name="Tulloss R.E."/>
            <person name="Uehling J."/>
            <person name="Grigoriev I.V."/>
            <person name="Vagvolgyi C."/>
            <person name="Papp T."/>
            <person name="Martin F.M."/>
            <person name="Miettinen O."/>
            <person name="Hibbett D.S."/>
            <person name="Nagy L.G."/>
        </authorList>
    </citation>
    <scope>NUCLEOTIDE SEQUENCE [LARGE SCALE GENOMIC DNA]</scope>
    <source>
        <strain evidence="4 5">OMC1185</strain>
    </source>
</reference>
<name>A0A5C3MRT4_9AGAM</name>
<organism evidence="4 5">
    <name type="scientific">Heliocybe sulcata</name>
    <dbReference type="NCBI Taxonomy" id="5364"/>
    <lineage>
        <taxon>Eukaryota</taxon>
        <taxon>Fungi</taxon>
        <taxon>Dikarya</taxon>
        <taxon>Basidiomycota</taxon>
        <taxon>Agaricomycotina</taxon>
        <taxon>Agaricomycetes</taxon>
        <taxon>Gloeophyllales</taxon>
        <taxon>Gloeophyllaceae</taxon>
        <taxon>Heliocybe</taxon>
    </lineage>
</organism>
<dbReference type="PANTHER" id="PTHR10963">
    <property type="entry name" value="GLYCOSYL HYDROLASE-RELATED"/>
    <property type="match status" value="1"/>
</dbReference>
<sequence>MTVMNRLVYLLSILSVLSAVAPYDLVHDYSGQTFFDGWDFYGSWDNLTLGDVWWLNQQDAFQQGLAQVNDAGRAVLKVDNTSDVAYGSKRNSVRITTQASYGVGSLWIIDLVHIPYGCSVWPAFWTMGPLWPNDGEIDIIEAVNVMPNNQMALHTTPGCSQPEPNTGNVQTGAPNLADLDCSQSPGCVVTETKPNSYLTGFAEAGGGVWATQFDVSGVFIWFWSRADVPASIAFATNTSSITDLSSWGPPSASYPATSCNITEFFTAQQLVLDITLCGNWAGIAPVYDPTCASQGSTGICYNDNVVGPGSPKYDEAYFEINYVRAYSTGGAVSSIPTPTPGSGYNVPGATTTSSAPTTSASYTPPNSGSGRNAAGRLWWMIPLVGLGAGVALVL</sequence>
<dbReference type="CDD" id="cd02181">
    <property type="entry name" value="GH16_fungal_Lam16A_glucanase"/>
    <property type="match status" value="1"/>
</dbReference>
<evidence type="ECO:0000259" key="3">
    <source>
        <dbReference type="PROSITE" id="PS51762"/>
    </source>
</evidence>
<dbReference type="GO" id="GO:0009251">
    <property type="term" value="P:glucan catabolic process"/>
    <property type="evidence" value="ECO:0007669"/>
    <property type="project" value="TreeGrafter"/>
</dbReference>
<gene>
    <name evidence="4" type="ORF">OE88DRAFT_1771177</name>
</gene>
<proteinExistence type="predicted"/>
<dbReference type="InterPro" id="IPR000757">
    <property type="entry name" value="Beta-glucanase-like"/>
</dbReference>
<keyword evidence="5" id="KW-1185">Reference proteome</keyword>
<keyword evidence="2" id="KW-0732">Signal</keyword>
<dbReference type="PANTHER" id="PTHR10963:SF24">
    <property type="entry name" value="GLYCOSIDASE C21B10.07-RELATED"/>
    <property type="match status" value="1"/>
</dbReference>
<evidence type="ECO:0000313" key="4">
    <source>
        <dbReference type="EMBL" id="TFK47593.1"/>
    </source>
</evidence>